<comment type="similarity">
    <text evidence="1">Belongs to the UPF0065 (bug) family.</text>
</comment>
<dbReference type="EMBL" id="RCZP01000017">
    <property type="protein sequence ID" value="TPG53404.1"/>
    <property type="molecule type" value="Genomic_DNA"/>
</dbReference>
<sequence>MRARGRDGRGARSPGPLARDLEEPPLINRRPLLAAPALLALAQTALGRPALAQPSPSRPVRLIVPFPAGGATDAVSRLFAPLLGQRLGATVVIENRPGAGGVPAAEVVVRAAPDGLTLLLATSSIHSTAPATGASLPYDVERDFTPLALIGASPSLVLVSTTVPANDLRSFIAWAKARRGAVNYGSSGVATTPHLNGALLDSLADLGMVHVPYRGTGAVYAELRRGDVQVLLDVPATAATHIQAGTVKALAVTSAAETPLAPGVPTGEAAGLPGLVSETWFGIFGPARLPEALAARITEASQAVMADAELRARLLSLGVDPRTGDGAALATAARTERERWTELVRRLNIRATE</sequence>
<dbReference type="Pfam" id="PF03401">
    <property type="entry name" value="TctC"/>
    <property type="match status" value="1"/>
</dbReference>
<evidence type="ECO:0000313" key="3">
    <source>
        <dbReference type="EMBL" id="TPG53404.1"/>
    </source>
</evidence>
<dbReference type="Gene3D" id="3.40.190.10">
    <property type="entry name" value="Periplasmic binding protein-like II"/>
    <property type="match status" value="1"/>
</dbReference>
<dbReference type="AlphaFoldDB" id="A0A502FVB8"/>
<dbReference type="PANTHER" id="PTHR42928">
    <property type="entry name" value="TRICARBOXYLATE-BINDING PROTEIN"/>
    <property type="match status" value="1"/>
</dbReference>
<protein>
    <submittedName>
        <fullName evidence="3">Tripartite tricarboxylate transporter substrate binding protein</fullName>
    </submittedName>
</protein>
<organism evidence="3 4">
    <name type="scientific">Muricoccus nepalensis</name>
    <dbReference type="NCBI Taxonomy" id="1854500"/>
    <lineage>
        <taxon>Bacteria</taxon>
        <taxon>Pseudomonadati</taxon>
        <taxon>Pseudomonadota</taxon>
        <taxon>Alphaproteobacteria</taxon>
        <taxon>Acetobacterales</taxon>
        <taxon>Roseomonadaceae</taxon>
        <taxon>Muricoccus</taxon>
    </lineage>
</organism>
<name>A0A502FVB8_9PROT</name>
<keyword evidence="4" id="KW-1185">Reference proteome</keyword>
<accession>A0A502FVB8</accession>
<dbReference type="PIRSF" id="PIRSF017082">
    <property type="entry name" value="YflP"/>
    <property type="match status" value="1"/>
</dbReference>
<feature type="region of interest" description="Disordered" evidence="2">
    <location>
        <begin position="1"/>
        <end position="23"/>
    </location>
</feature>
<dbReference type="Proteomes" id="UP000317078">
    <property type="component" value="Unassembled WGS sequence"/>
</dbReference>
<gene>
    <name evidence="3" type="ORF">EAH89_16790</name>
</gene>
<evidence type="ECO:0000313" key="4">
    <source>
        <dbReference type="Proteomes" id="UP000317078"/>
    </source>
</evidence>
<proteinExistence type="inferred from homology"/>
<dbReference type="InterPro" id="IPR005064">
    <property type="entry name" value="BUG"/>
</dbReference>
<dbReference type="OrthoDB" id="7253795at2"/>
<feature type="compositionally biased region" description="Basic and acidic residues" evidence="2">
    <location>
        <begin position="1"/>
        <end position="10"/>
    </location>
</feature>
<evidence type="ECO:0000256" key="1">
    <source>
        <dbReference type="ARBA" id="ARBA00006987"/>
    </source>
</evidence>
<reference evidence="3 4" key="1">
    <citation type="journal article" date="2019" name="Environ. Microbiol.">
        <title>Species interactions and distinct microbial communities in high Arctic permafrost affected cryosols are associated with the CH4 and CO2 gas fluxes.</title>
        <authorList>
            <person name="Altshuler I."/>
            <person name="Hamel J."/>
            <person name="Turney S."/>
            <person name="Magnuson E."/>
            <person name="Levesque R."/>
            <person name="Greer C."/>
            <person name="Whyte L.G."/>
        </authorList>
    </citation>
    <scope>NUCLEOTIDE SEQUENCE [LARGE SCALE GENOMIC DNA]</scope>
    <source>
        <strain evidence="3 4">S9.3B</strain>
    </source>
</reference>
<evidence type="ECO:0000256" key="2">
    <source>
        <dbReference type="SAM" id="MobiDB-lite"/>
    </source>
</evidence>
<dbReference type="SUPFAM" id="SSF53850">
    <property type="entry name" value="Periplasmic binding protein-like II"/>
    <property type="match status" value="1"/>
</dbReference>
<dbReference type="InterPro" id="IPR042100">
    <property type="entry name" value="Bug_dom1"/>
</dbReference>
<dbReference type="PANTHER" id="PTHR42928:SF5">
    <property type="entry name" value="BLR1237 PROTEIN"/>
    <property type="match status" value="1"/>
</dbReference>
<comment type="caution">
    <text evidence="3">The sequence shown here is derived from an EMBL/GenBank/DDBJ whole genome shotgun (WGS) entry which is preliminary data.</text>
</comment>
<dbReference type="Gene3D" id="3.40.190.150">
    <property type="entry name" value="Bordetella uptake gene, domain 1"/>
    <property type="match status" value="1"/>
</dbReference>